<comment type="caution">
    <text evidence="10">The sequence shown here is derived from an EMBL/GenBank/DDBJ whole genome shotgun (WGS) entry which is preliminary data.</text>
</comment>
<dbReference type="InterPro" id="IPR032387">
    <property type="entry name" value="ACAS_N"/>
</dbReference>
<reference evidence="10" key="1">
    <citation type="submission" date="2020-06" db="EMBL/GenBank/DDBJ databases">
        <title>Draft genome of Bugula neritina, a colonial animal packing powerful symbionts and potential medicines.</title>
        <authorList>
            <person name="Rayko M."/>
        </authorList>
    </citation>
    <scope>NUCLEOTIDE SEQUENCE [LARGE SCALE GENOMIC DNA]</scope>
    <source>
        <strain evidence="10">Kwan_BN1</strain>
    </source>
</reference>
<evidence type="ECO:0000256" key="3">
    <source>
        <dbReference type="ARBA" id="ARBA00022598"/>
    </source>
</evidence>
<dbReference type="FunFam" id="3.30.300.30:FF:000004">
    <property type="entry name" value="Acetyl-coenzyme A synthetase"/>
    <property type="match status" value="1"/>
</dbReference>
<evidence type="ECO:0000313" key="10">
    <source>
        <dbReference type="EMBL" id="KAF6019852.1"/>
    </source>
</evidence>
<evidence type="ECO:0000313" key="11">
    <source>
        <dbReference type="Proteomes" id="UP000593567"/>
    </source>
</evidence>
<dbReference type="Pfam" id="PF00501">
    <property type="entry name" value="AMP-binding"/>
    <property type="match status" value="1"/>
</dbReference>
<dbReference type="InterPro" id="IPR045851">
    <property type="entry name" value="AMP-bd_C_sf"/>
</dbReference>
<keyword evidence="11" id="KW-1185">Reference proteome</keyword>
<evidence type="ECO:0000259" key="7">
    <source>
        <dbReference type="Pfam" id="PF00501"/>
    </source>
</evidence>
<dbReference type="AlphaFoldDB" id="A0A7J7J0Z4"/>
<feature type="domain" description="AMP-dependent synthetase/ligase" evidence="7">
    <location>
        <begin position="96"/>
        <end position="512"/>
    </location>
</feature>
<protein>
    <recommendedName>
        <fullName evidence="2">acetate--CoA ligase</fullName>
        <ecNumber evidence="2">6.2.1.1</ecNumber>
    </recommendedName>
    <alternativeName>
        <fullName evidence="6">Acetyl-CoA synthetase</fullName>
    </alternativeName>
</protein>
<evidence type="ECO:0000259" key="8">
    <source>
        <dbReference type="Pfam" id="PF13193"/>
    </source>
</evidence>
<evidence type="ECO:0000256" key="6">
    <source>
        <dbReference type="ARBA" id="ARBA00080059"/>
    </source>
</evidence>
<dbReference type="PROSITE" id="PS00455">
    <property type="entry name" value="AMP_BINDING"/>
    <property type="match status" value="1"/>
</dbReference>
<evidence type="ECO:0000256" key="2">
    <source>
        <dbReference type="ARBA" id="ARBA00013275"/>
    </source>
</evidence>
<dbReference type="InterPro" id="IPR020845">
    <property type="entry name" value="AMP-binding_CS"/>
</dbReference>
<dbReference type="Gene3D" id="3.40.50.12780">
    <property type="entry name" value="N-terminal domain of ligase-like"/>
    <property type="match status" value="1"/>
</dbReference>
<organism evidence="10 11">
    <name type="scientific">Bugula neritina</name>
    <name type="common">Brown bryozoan</name>
    <name type="synonym">Sertularia neritina</name>
    <dbReference type="NCBI Taxonomy" id="10212"/>
    <lineage>
        <taxon>Eukaryota</taxon>
        <taxon>Metazoa</taxon>
        <taxon>Spiralia</taxon>
        <taxon>Lophotrochozoa</taxon>
        <taxon>Bryozoa</taxon>
        <taxon>Gymnolaemata</taxon>
        <taxon>Cheilostomatida</taxon>
        <taxon>Flustrina</taxon>
        <taxon>Buguloidea</taxon>
        <taxon>Bugulidae</taxon>
        <taxon>Bugula</taxon>
    </lineage>
</organism>
<dbReference type="EMBL" id="VXIV02003208">
    <property type="protein sequence ID" value="KAF6019852.1"/>
    <property type="molecule type" value="Genomic_DNA"/>
</dbReference>
<dbReference type="PANTHER" id="PTHR24095:SF244">
    <property type="entry name" value="ACETYL-COENZYME A SYNTHETASE"/>
    <property type="match status" value="1"/>
</dbReference>
<dbReference type="EC" id="6.2.1.1" evidence="2"/>
<dbReference type="PANTHER" id="PTHR24095">
    <property type="entry name" value="ACETYL-COENZYME A SYNTHETASE"/>
    <property type="match status" value="1"/>
</dbReference>
<keyword evidence="5" id="KW-0067">ATP-binding</keyword>
<gene>
    <name evidence="10" type="ORF">EB796_021823</name>
</gene>
<dbReference type="Pfam" id="PF16177">
    <property type="entry name" value="ACAS_N"/>
    <property type="match status" value="1"/>
</dbReference>
<name>A0A7J7J0Z4_BUGNE</name>
<comment type="similarity">
    <text evidence="1">Belongs to the ATP-dependent AMP-binding enzyme family.</text>
</comment>
<evidence type="ECO:0000256" key="1">
    <source>
        <dbReference type="ARBA" id="ARBA00006432"/>
    </source>
</evidence>
<evidence type="ECO:0000256" key="4">
    <source>
        <dbReference type="ARBA" id="ARBA00022741"/>
    </source>
</evidence>
<feature type="domain" description="AMP-binding enzyme C-terminal" evidence="8">
    <location>
        <begin position="567"/>
        <end position="645"/>
    </location>
</feature>
<dbReference type="InterPro" id="IPR025110">
    <property type="entry name" value="AMP-bd_C"/>
</dbReference>
<accession>A0A7J7J0Z4</accession>
<dbReference type="OrthoDB" id="1706066at2759"/>
<dbReference type="GO" id="GO:0003987">
    <property type="term" value="F:acetate-CoA ligase activity"/>
    <property type="evidence" value="ECO:0007669"/>
    <property type="project" value="UniProtKB-EC"/>
</dbReference>
<dbReference type="GO" id="GO:0005524">
    <property type="term" value="F:ATP binding"/>
    <property type="evidence" value="ECO:0007669"/>
    <property type="project" value="UniProtKB-KW"/>
</dbReference>
<dbReference type="SUPFAM" id="SSF56801">
    <property type="entry name" value="Acetyl-CoA synthetase-like"/>
    <property type="match status" value="1"/>
</dbReference>
<keyword evidence="4" id="KW-0547">Nucleotide-binding</keyword>
<dbReference type="CDD" id="cd05966">
    <property type="entry name" value="ACS"/>
    <property type="match status" value="1"/>
</dbReference>
<keyword evidence="3" id="KW-0436">Ligase</keyword>
<dbReference type="GO" id="GO:0006085">
    <property type="term" value="P:acetyl-CoA biosynthetic process"/>
    <property type="evidence" value="ECO:0007669"/>
    <property type="project" value="TreeGrafter"/>
</dbReference>
<dbReference type="InterPro" id="IPR042099">
    <property type="entry name" value="ANL_N_sf"/>
</dbReference>
<dbReference type="Gene3D" id="3.30.300.30">
    <property type="match status" value="1"/>
</dbReference>
<dbReference type="InterPro" id="IPR000873">
    <property type="entry name" value="AMP-dep_synth/lig_dom"/>
</dbReference>
<evidence type="ECO:0000259" key="9">
    <source>
        <dbReference type="Pfam" id="PF16177"/>
    </source>
</evidence>
<feature type="domain" description="Acetyl-coenzyme A synthetase N-terminal" evidence="9">
    <location>
        <begin position="29"/>
        <end position="89"/>
    </location>
</feature>
<dbReference type="Proteomes" id="UP000593567">
    <property type="component" value="Unassembled WGS sequence"/>
</dbReference>
<dbReference type="FunFam" id="3.40.50.12780:FF:000001">
    <property type="entry name" value="Acetyl-coenzyme A synthetase"/>
    <property type="match status" value="1"/>
</dbReference>
<proteinExistence type="inferred from homology"/>
<dbReference type="NCBIfam" id="NF001208">
    <property type="entry name" value="PRK00174.1"/>
    <property type="match status" value="1"/>
</dbReference>
<dbReference type="Pfam" id="PF13193">
    <property type="entry name" value="AMP-binding_C"/>
    <property type="match status" value="1"/>
</dbReference>
<sequence>MADKQALHQTYLPKSELFESAHVKTMEQYNEMYKHSIENPEGFWKDIAEKFYFKTPVQGKFLEYNFDVSKGPISISWMQGASTNICYNALDRHVQDGNGEKVAFFWEGNDPADEGKITYSALLKQVCQLANVLKNNGIKKGDRVAIYMPMIVELSIALLACARIGAIHSIVFAGFSAESLAERMQDGEVSALITTDGFWRGTKLVDLKSISDKAIDLCSEKGLQIRTCLVVRHLSPSDEIVETNGNGDQCDGVAKRPCHKLKVKWVEGRDQWWHQVVPAASEECNCEWMDTEDSLFMLYTSGSTGKPKGVLHTVGGYMLYAATTFKYTFDYHNGDIYWCTADVGWITGHTYVCYGPLLNGCTSVIFEGTPFYPDAGRLWQIVDKYQVTKFYTAPTAIRALMKYGDELVKKYDRSSLKVLGTVGEPINPEAWVWYYNVVGDARCSIVDTFWQTETGGHTITSLPGCTPMKPGSASFPFFGIKPSIVDENCKPVEADQEGYLVFSQPWPGIMRTVYGDHQRFETTYFKKFPGYYCTGDGAKMDKDGYIWVTGRIDDMVNVSGHLLSTAEIESALIEHSSVVEAAVVSQPHSIKGESTYCFVTLCQGIEFTEDLVTELKAAVRTKIGAFAQPDMLQNAPGLPKTRSGKIMRRVLRKIARGDRDLGDVSTMADESVVDTLFSLRPSTV</sequence>
<evidence type="ECO:0000256" key="5">
    <source>
        <dbReference type="ARBA" id="ARBA00022840"/>
    </source>
</evidence>